<dbReference type="InterPro" id="IPR042460">
    <property type="entry name" value="DCN1-like_PONY"/>
</dbReference>
<dbReference type="InterPro" id="IPR005176">
    <property type="entry name" value="PONY_dom"/>
</dbReference>
<proteinExistence type="predicted"/>
<dbReference type="GeneID" id="111253658"/>
<evidence type="ECO:0000256" key="1">
    <source>
        <dbReference type="RuleBase" id="RU410713"/>
    </source>
</evidence>
<dbReference type="GO" id="GO:0032182">
    <property type="term" value="F:ubiquitin-like protein binding"/>
    <property type="evidence" value="ECO:0007669"/>
    <property type="project" value="TreeGrafter"/>
</dbReference>
<dbReference type="RefSeq" id="XP_022669114.1">
    <property type="nucleotide sequence ID" value="XM_022813379.1"/>
</dbReference>
<dbReference type="PANTHER" id="PTHR12281">
    <property type="entry name" value="RP42 RELATED"/>
    <property type="match status" value="1"/>
</dbReference>
<dbReference type="FunCoup" id="A0A7M7KMC7">
    <property type="interactions" value="457"/>
</dbReference>
<comment type="function">
    <text evidence="1">Neddylation of cullins play an essential role in the regulation of SCF-type complexes activity.</text>
</comment>
<dbReference type="FunFam" id="1.10.238.200:FF:000003">
    <property type="entry name" value="DCN1-like protein 3"/>
    <property type="match status" value="1"/>
</dbReference>
<evidence type="ECO:0000259" key="3">
    <source>
        <dbReference type="PROSITE" id="PS51229"/>
    </source>
</evidence>
<dbReference type="EnsemblMetazoa" id="XM_022813379">
    <property type="protein sequence ID" value="XP_022669114"/>
    <property type="gene ID" value="LOC111253658"/>
</dbReference>
<dbReference type="OrthoDB" id="27198at2759"/>
<protein>
    <recommendedName>
        <fullName evidence="1">Defective in cullin neddylation protein</fullName>
    </recommendedName>
</protein>
<evidence type="ECO:0000313" key="5">
    <source>
        <dbReference type="Proteomes" id="UP000594260"/>
    </source>
</evidence>
<dbReference type="GO" id="GO:0000151">
    <property type="term" value="C:ubiquitin ligase complex"/>
    <property type="evidence" value="ECO:0007669"/>
    <property type="project" value="TreeGrafter"/>
</dbReference>
<feature type="region of interest" description="Disordered" evidence="2">
    <location>
        <begin position="9"/>
        <end position="31"/>
    </location>
</feature>
<dbReference type="AlphaFoldDB" id="A0A7M7KMC7"/>
<dbReference type="PANTHER" id="PTHR12281:SF31">
    <property type="entry name" value="DCN1-LIKE PROTEIN 3"/>
    <property type="match status" value="1"/>
</dbReference>
<dbReference type="Proteomes" id="UP000594260">
    <property type="component" value="Unplaced"/>
</dbReference>
<dbReference type="GO" id="GO:0031624">
    <property type="term" value="F:ubiquitin conjugating enzyme binding"/>
    <property type="evidence" value="ECO:0007669"/>
    <property type="project" value="TreeGrafter"/>
</dbReference>
<dbReference type="InParanoid" id="A0A7M7KMC7"/>
<accession>A0A7M7KMC7</accession>
<dbReference type="GO" id="GO:0097602">
    <property type="term" value="F:cullin family protein binding"/>
    <property type="evidence" value="ECO:0007669"/>
    <property type="project" value="TreeGrafter"/>
</dbReference>
<dbReference type="Pfam" id="PF03556">
    <property type="entry name" value="Cullin_binding"/>
    <property type="match status" value="1"/>
</dbReference>
<evidence type="ECO:0000313" key="4">
    <source>
        <dbReference type="EnsemblMetazoa" id="XP_022669114"/>
    </source>
</evidence>
<dbReference type="GO" id="GO:0045116">
    <property type="term" value="P:protein neddylation"/>
    <property type="evidence" value="ECO:0007669"/>
    <property type="project" value="TreeGrafter"/>
</dbReference>
<evidence type="ECO:0000256" key="2">
    <source>
        <dbReference type="SAM" id="MobiDB-lite"/>
    </source>
</evidence>
<keyword evidence="5" id="KW-1185">Reference proteome</keyword>
<sequence length="342" mass="38374">MGNVCCINGGGGGGDSSSKRAAPTSPATGSCCRATQDVEDQLRETAHTLLEQQPQPMDYREEPCDGSLGHCRRALPPTKLFKGTASSNDNHPAAVTSSSHIAKRYSYNMDKIALLFEKYKEPDSDIMDANGISQFCKDLDISAEDFRILVFAWKCKAEVMCQFTKSEFIEGLSSLCVDSIPSLVPALNRVVSEFQPLNDDEHFASLYKWVFSFAPSEDTAAICNAQQAQQAQNKNQLSLDMAKQLWSIVFQQPHMPALVYKWLEFLELHSDQIDLISRDTWNLFLILLRRFAYDLSTYDESEAWPSIFDDFVHFHNDQTNQNCAKNNSPWDEQGNGNLISSP</sequence>
<dbReference type="Gene3D" id="1.10.238.200">
    <property type="entry name" value="Cullin, PONY binding domain"/>
    <property type="match status" value="1"/>
</dbReference>
<organism evidence="4 5">
    <name type="scientific">Varroa destructor</name>
    <name type="common">Honeybee mite</name>
    <dbReference type="NCBI Taxonomy" id="109461"/>
    <lineage>
        <taxon>Eukaryota</taxon>
        <taxon>Metazoa</taxon>
        <taxon>Ecdysozoa</taxon>
        <taxon>Arthropoda</taxon>
        <taxon>Chelicerata</taxon>
        <taxon>Arachnida</taxon>
        <taxon>Acari</taxon>
        <taxon>Parasitiformes</taxon>
        <taxon>Mesostigmata</taxon>
        <taxon>Gamasina</taxon>
        <taxon>Dermanyssoidea</taxon>
        <taxon>Varroidae</taxon>
        <taxon>Varroa</taxon>
    </lineage>
</organism>
<dbReference type="GO" id="GO:2000436">
    <property type="term" value="P:positive regulation of protein neddylation"/>
    <property type="evidence" value="ECO:0007669"/>
    <property type="project" value="UniProtKB-ARBA"/>
</dbReference>
<reference evidence="4" key="1">
    <citation type="submission" date="2021-01" db="UniProtKB">
        <authorList>
            <consortium name="EnsemblMetazoa"/>
        </authorList>
    </citation>
    <scope>IDENTIFICATION</scope>
</reference>
<feature type="region of interest" description="Disordered" evidence="2">
    <location>
        <begin position="323"/>
        <end position="342"/>
    </location>
</feature>
<name>A0A7M7KMC7_VARDE</name>
<dbReference type="KEGG" id="vde:111253658"/>
<dbReference type="PROSITE" id="PS51229">
    <property type="entry name" value="DCUN1"/>
    <property type="match status" value="1"/>
</dbReference>
<feature type="domain" description="DCUN1" evidence="3">
    <location>
        <begin position="107"/>
        <end position="316"/>
    </location>
</feature>
<dbReference type="Gene3D" id="1.10.238.10">
    <property type="entry name" value="EF-hand"/>
    <property type="match status" value="1"/>
</dbReference>
<dbReference type="GO" id="GO:0005886">
    <property type="term" value="C:plasma membrane"/>
    <property type="evidence" value="ECO:0007669"/>
    <property type="project" value="UniProtKB-ARBA"/>
</dbReference>
<dbReference type="InterPro" id="IPR014764">
    <property type="entry name" value="DCN-prot"/>
</dbReference>